<gene>
    <name evidence="2" type="ORF">I6J18_06070</name>
</gene>
<accession>A0A974NPF7</accession>
<feature type="region of interest" description="Disordered" evidence="1">
    <location>
        <begin position="1"/>
        <end position="30"/>
    </location>
</feature>
<protein>
    <submittedName>
        <fullName evidence="2">Uncharacterized protein</fullName>
    </submittedName>
</protein>
<dbReference type="EMBL" id="CP068053">
    <property type="protein sequence ID" value="QQT01432.1"/>
    <property type="molecule type" value="Genomic_DNA"/>
</dbReference>
<proteinExistence type="predicted"/>
<dbReference type="RefSeq" id="WP_152526392.1">
    <property type="nucleotide sequence ID" value="NZ_CP068053.1"/>
</dbReference>
<dbReference type="KEGG" id="ppsr:I6J18_06070"/>
<evidence type="ECO:0000313" key="2">
    <source>
        <dbReference type="EMBL" id="QQT01432.1"/>
    </source>
</evidence>
<dbReference type="AlphaFoldDB" id="A0A974NPF7"/>
<dbReference type="Proteomes" id="UP000595254">
    <property type="component" value="Chromosome"/>
</dbReference>
<evidence type="ECO:0000313" key="3">
    <source>
        <dbReference type="Proteomes" id="UP000595254"/>
    </source>
</evidence>
<feature type="compositionally biased region" description="Polar residues" evidence="1">
    <location>
        <begin position="1"/>
        <end position="17"/>
    </location>
</feature>
<reference evidence="2 3" key="1">
    <citation type="submission" date="2021-01" db="EMBL/GenBank/DDBJ databases">
        <title>FDA dAtabase for Regulatory Grade micrObial Sequences (FDA-ARGOS): Supporting development and validation of Infectious Disease Dx tests.</title>
        <authorList>
            <person name="Nelson B."/>
            <person name="Plummer A."/>
            <person name="Tallon L."/>
            <person name="Sadzewicz L."/>
            <person name="Zhao X."/>
            <person name="Boylan J."/>
            <person name="Ott S."/>
            <person name="Bowen H."/>
            <person name="Vavikolanu K."/>
            <person name="Mehta A."/>
            <person name="Aluvathingal J."/>
            <person name="Nadendla S."/>
            <person name="Myers T."/>
            <person name="Yan Y."/>
            <person name="Sichtig H."/>
        </authorList>
    </citation>
    <scope>NUCLEOTIDE SEQUENCE [LARGE SCALE GENOMIC DNA]</scope>
    <source>
        <strain evidence="2 3">FDAARGOS_1161</strain>
    </source>
</reference>
<evidence type="ECO:0000256" key="1">
    <source>
        <dbReference type="SAM" id="MobiDB-lite"/>
    </source>
</evidence>
<organism evidence="2 3">
    <name type="scientific">Peribacillus psychrosaccharolyticus</name>
    <name type="common">Bacillus psychrosaccharolyticus</name>
    <dbReference type="NCBI Taxonomy" id="1407"/>
    <lineage>
        <taxon>Bacteria</taxon>
        <taxon>Bacillati</taxon>
        <taxon>Bacillota</taxon>
        <taxon>Bacilli</taxon>
        <taxon>Bacillales</taxon>
        <taxon>Bacillaceae</taxon>
        <taxon>Peribacillus</taxon>
    </lineage>
</organism>
<name>A0A974NPF7_PERPY</name>
<sequence>MLPSETTTSPAVKQEVNQSEKETVKEKTESPKIEKVEKKVEKVMDKEEIGIETDESAKLEVHFVDVQGAAQIIITPAGKVMVIDGGNRMVSYLNTPK</sequence>
<keyword evidence="3" id="KW-1185">Reference proteome</keyword>
<feature type="compositionally biased region" description="Basic and acidic residues" evidence="1">
    <location>
        <begin position="18"/>
        <end position="30"/>
    </location>
</feature>